<dbReference type="GO" id="GO:0046872">
    <property type="term" value="F:metal ion binding"/>
    <property type="evidence" value="ECO:0007669"/>
    <property type="project" value="UniProtKB-KW"/>
</dbReference>
<protein>
    <recommendedName>
        <fullName evidence="8">Chitin-binding type-4 domain-containing protein</fullName>
    </recommendedName>
</protein>
<evidence type="ECO:0000256" key="3">
    <source>
        <dbReference type="ARBA" id="ARBA00023008"/>
    </source>
</evidence>
<evidence type="ECO:0000256" key="1">
    <source>
        <dbReference type="ARBA" id="ARBA00001973"/>
    </source>
</evidence>
<keyword evidence="2" id="KW-0479">Metal-binding</keyword>
<dbReference type="STRING" id="930990.A0A067M7V3"/>
<dbReference type="PANTHER" id="PTHR36575:SF2">
    <property type="entry name" value="CHITIN-BINDING TYPE-4 DOMAIN-CONTAINING PROTEIN-RELATED"/>
    <property type="match status" value="1"/>
</dbReference>
<feature type="chain" id="PRO_5001641166" description="Chitin-binding type-4 domain-containing protein" evidence="7">
    <location>
        <begin position="20"/>
        <end position="185"/>
    </location>
</feature>
<reference evidence="10" key="1">
    <citation type="journal article" date="2014" name="Proc. Natl. Acad. Sci. U.S.A.">
        <title>Extensive sampling of basidiomycete genomes demonstrates inadequacy of the white-rot/brown-rot paradigm for wood decay fungi.</title>
        <authorList>
            <person name="Riley R."/>
            <person name="Salamov A.A."/>
            <person name="Brown D.W."/>
            <person name="Nagy L.G."/>
            <person name="Floudas D."/>
            <person name="Held B.W."/>
            <person name="Levasseur A."/>
            <person name="Lombard V."/>
            <person name="Morin E."/>
            <person name="Otillar R."/>
            <person name="Lindquist E.A."/>
            <person name="Sun H."/>
            <person name="LaButti K.M."/>
            <person name="Schmutz J."/>
            <person name="Jabbour D."/>
            <person name="Luo H."/>
            <person name="Baker S.E."/>
            <person name="Pisabarro A.G."/>
            <person name="Walton J.D."/>
            <person name="Blanchette R.A."/>
            <person name="Henrissat B."/>
            <person name="Martin F."/>
            <person name="Cullen D."/>
            <person name="Hibbett D.S."/>
            <person name="Grigoriev I.V."/>
        </authorList>
    </citation>
    <scope>NUCLEOTIDE SEQUENCE [LARGE SCALE GENOMIC DNA]</scope>
    <source>
        <strain evidence="10">FD-172 SS1</strain>
    </source>
</reference>
<dbReference type="InParanoid" id="A0A067M7V3"/>
<dbReference type="InterPro" id="IPR052282">
    <property type="entry name" value="Starch-active_LPMO"/>
</dbReference>
<proteinExistence type="inferred from homology"/>
<evidence type="ECO:0000256" key="6">
    <source>
        <dbReference type="ARBA" id="ARBA00034311"/>
    </source>
</evidence>
<dbReference type="EMBL" id="KL198103">
    <property type="protein sequence ID" value="KDQ07671.1"/>
    <property type="molecule type" value="Genomic_DNA"/>
</dbReference>
<organism evidence="9 10">
    <name type="scientific">Botryobasidium botryosum (strain FD-172 SS1)</name>
    <dbReference type="NCBI Taxonomy" id="930990"/>
    <lineage>
        <taxon>Eukaryota</taxon>
        <taxon>Fungi</taxon>
        <taxon>Dikarya</taxon>
        <taxon>Basidiomycota</taxon>
        <taxon>Agaricomycotina</taxon>
        <taxon>Agaricomycetes</taxon>
        <taxon>Cantharellales</taxon>
        <taxon>Botryobasidiaceae</taxon>
        <taxon>Botryobasidium</taxon>
    </lineage>
</organism>
<evidence type="ECO:0000256" key="2">
    <source>
        <dbReference type="ARBA" id="ARBA00022723"/>
    </source>
</evidence>
<evidence type="ECO:0000256" key="4">
    <source>
        <dbReference type="ARBA" id="ARBA00023157"/>
    </source>
</evidence>
<sequence>MYTPAIVALVFAMVQIVAGHGLVTSPAPRGPGPLMKAACGQGIYNTLSSDPYGNVQGALQNRGTDYNASECKMNLCKGSQLESGGPVQNWSAGTNVSVKVDIKAPHTGVANVNIVNYQTGAKLATLMSWSDYASNSHTIPANQTSFSVTIPPVSNCTVPGTCVMQWWWDAHSINQTYISCVDFTQ</sequence>
<dbReference type="HOGENOM" id="CLU_053021_2_0_1"/>
<keyword evidence="5" id="KW-0325">Glycoprotein</keyword>
<dbReference type="PANTHER" id="PTHR36575">
    <property type="entry name" value="BINDING PROTEIN, PUTATIVE (AFU_ORTHOLOGUE AFUA_1G14430)-RELATED"/>
    <property type="match status" value="1"/>
</dbReference>
<dbReference type="AlphaFoldDB" id="A0A067M7V3"/>
<evidence type="ECO:0000313" key="10">
    <source>
        <dbReference type="Proteomes" id="UP000027195"/>
    </source>
</evidence>
<feature type="signal peptide" evidence="7">
    <location>
        <begin position="1"/>
        <end position="19"/>
    </location>
</feature>
<keyword evidence="7" id="KW-0732">Signal</keyword>
<dbReference type="Pfam" id="PF03067">
    <property type="entry name" value="LPMO_10"/>
    <property type="match status" value="1"/>
</dbReference>
<evidence type="ECO:0000313" key="9">
    <source>
        <dbReference type="EMBL" id="KDQ07671.1"/>
    </source>
</evidence>
<dbReference type="Proteomes" id="UP000027195">
    <property type="component" value="Unassembled WGS sequence"/>
</dbReference>
<dbReference type="Gene3D" id="2.70.50.70">
    <property type="match status" value="1"/>
</dbReference>
<comment type="cofactor">
    <cofactor evidence="1">
        <name>Cu(2+)</name>
        <dbReference type="ChEBI" id="CHEBI:29036"/>
    </cofactor>
</comment>
<evidence type="ECO:0000256" key="5">
    <source>
        <dbReference type="ARBA" id="ARBA00023180"/>
    </source>
</evidence>
<evidence type="ECO:0000259" key="8">
    <source>
        <dbReference type="Pfam" id="PF03067"/>
    </source>
</evidence>
<keyword evidence="4" id="KW-1015">Disulfide bond</keyword>
<comment type="similarity">
    <text evidence="6">Belongs to the polysaccharide monooxygenase AA13 family.</text>
</comment>
<evidence type="ECO:0000256" key="7">
    <source>
        <dbReference type="SAM" id="SignalP"/>
    </source>
</evidence>
<dbReference type="OrthoDB" id="120613at2759"/>
<name>A0A067M7V3_BOTB1</name>
<accession>A0A067M7V3</accession>
<gene>
    <name evidence="9" type="ORF">BOTBODRAFT_192293</name>
</gene>
<dbReference type="InterPro" id="IPR004302">
    <property type="entry name" value="Cellulose/chitin-bd_N"/>
</dbReference>
<keyword evidence="3" id="KW-0186">Copper</keyword>
<keyword evidence="10" id="KW-1185">Reference proteome</keyword>
<feature type="domain" description="Chitin-binding type-4" evidence="8">
    <location>
        <begin position="20"/>
        <end position="183"/>
    </location>
</feature>